<evidence type="ECO:0000313" key="7">
    <source>
        <dbReference type="Proteomes" id="UP001205890"/>
    </source>
</evidence>
<keyword evidence="5" id="KW-0998">Cell outer membrane</keyword>
<keyword evidence="3" id="KW-0732">Signal</keyword>
<accession>A0ABT1LHL2</accession>
<evidence type="ECO:0000256" key="5">
    <source>
        <dbReference type="ARBA" id="ARBA00023237"/>
    </source>
</evidence>
<comment type="caution">
    <text evidence="6">The sequence shown here is derived from an EMBL/GenBank/DDBJ whole genome shotgun (WGS) entry which is preliminary data.</text>
</comment>
<evidence type="ECO:0000256" key="4">
    <source>
        <dbReference type="ARBA" id="ARBA00023136"/>
    </source>
</evidence>
<sequence>MAGSASNPPAEQPYGWLLTVKGNVLVSPEFPGADSYSFIAYPSLSLRRAGTAEGFNAPDDGISLALFGNSSWSAGLVGRYQTGRYSGDDRKLTGLHDARWAVEPGLFAEYWPLQDTVRLRGEMRFGLNGYNGLVGNLSLDYVHRVGKFVISGGPRMAISGTDYMVTYFGVTAQDALNNAAVTAYKPDAGIKSVGLAAAATYKWNESWATTVNAGYDRLVGSAADSPIVKNLGTSNQFTFGASASYTFPLGYAER</sequence>
<dbReference type="EMBL" id="JANCLU010000020">
    <property type="protein sequence ID" value="MCP8940358.1"/>
    <property type="molecule type" value="Genomic_DNA"/>
</dbReference>
<keyword evidence="4" id="KW-0472">Membrane</keyword>
<dbReference type="Proteomes" id="UP001205890">
    <property type="component" value="Unassembled WGS sequence"/>
</dbReference>
<gene>
    <name evidence="6" type="ORF">NK718_17665</name>
</gene>
<keyword evidence="7" id="KW-1185">Reference proteome</keyword>
<evidence type="ECO:0000256" key="2">
    <source>
        <dbReference type="ARBA" id="ARBA00005722"/>
    </source>
</evidence>
<organism evidence="6 7">
    <name type="scientific">Alsobacter ponti</name>
    <dbReference type="NCBI Taxonomy" id="2962936"/>
    <lineage>
        <taxon>Bacteria</taxon>
        <taxon>Pseudomonadati</taxon>
        <taxon>Pseudomonadota</taxon>
        <taxon>Alphaproteobacteria</taxon>
        <taxon>Hyphomicrobiales</taxon>
        <taxon>Alsobacteraceae</taxon>
        <taxon>Alsobacter</taxon>
    </lineage>
</organism>
<dbReference type="InterPro" id="IPR010583">
    <property type="entry name" value="MipA"/>
</dbReference>
<comment type="subcellular location">
    <subcellularLocation>
        <location evidence="1">Cell outer membrane</location>
    </subcellularLocation>
</comment>
<proteinExistence type="inferred from homology"/>
<comment type="similarity">
    <text evidence="2">Belongs to the MipA/OmpV family.</text>
</comment>
<name>A0ABT1LHL2_9HYPH</name>
<protein>
    <submittedName>
        <fullName evidence="6">MipA/OmpV family protein</fullName>
    </submittedName>
</protein>
<dbReference type="Pfam" id="PF06629">
    <property type="entry name" value="MipA"/>
    <property type="match status" value="1"/>
</dbReference>
<reference evidence="6 7" key="1">
    <citation type="submission" date="2022-07" db="EMBL/GenBank/DDBJ databases">
        <authorList>
            <person name="Li W.-J."/>
            <person name="Deng Q.-Q."/>
        </authorList>
    </citation>
    <scope>NUCLEOTIDE SEQUENCE [LARGE SCALE GENOMIC DNA]</scope>
    <source>
        <strain evidence="6 7">SYSU M60028</strain>
    </source>
</reference>
<dbReference type="RefSeq" id="WP_254744992.1">
    <property type="nucleotide sequence ID" value="NZ_JANCLU010000020.1"/>
</dbReference>
<dbReference type="PANTHER" id="PTHR38776">
    <property type="entry name" value="MLTA-INTERACTING PROTEIN-RELATED"/>
    <property type="match status" value="1"/>
</dbReference>
<evidence type="ECO:0000313" key="6">
    <source>
        <dbReference type="EMBL" id="MCP8940358.1"/>
    </source>
</evidence>
<evidence type="ECO:0000256" key="3">
    <source>
        <dbReference type="ARBA" id="ARBA00022729"/>
    </source>
</evidence>
<evidence type="ECO:0000256" key="1">
    <source>
        <dbReference type="ARBA" id="ARBA00004442"/>
    </source>
</evidence>
<dbReference type="PANTHER" id="PTHR38776:SF1">
    <property type="entry name" value="MLTA-INTERACTING PROTEIN-RELATED"/>
    <property type="match status" value="1"/>
</dbReference>